<dbReference type="EMBL" id="FMWP01000014">
    <property type="protein sequence ID" value="SCZ90955.1"/>
    <property type="molecule type" value="Genomic_DNA"/>
</dbReference>
<evidence type="ECO:0000313" key="1">
    <source>
        <dbReference type="EMBL" id="SCZ90955.1"/>
    </source>
</evidence>
<accession>A0A2X0MVJ2</accession>
<gene>
    <name evidence="1" type="ORF">BZ3500_MVSOF-1268-A1-R1_CHR1-3G02418</name>
</gene>
<dbReference type="STRING" id="289078.A0A2X0MVJ2"/>
<reference evidence="2" key="1">
    <citation type="submission" date="2016-10" db="EMBL/GenBank/DDBJ databases">
        <authorList>
            <person name="Jeantristanb JTB J.-T."/>
            <person name="Ricardo R."/>
        </authorList>
    </citation>
    <scope>NUCLEOTIDE SEQUENCE [LARGE SCALE GENOMIC DNA]</scope>
</reference>
<proteinExistence type="predicted"/>
<organism evidence="1 2">
    <name type="scientific">Microbotryum saponariae</name>
    <dbReference type="NCBI Taxonomy" id="289078"/>
    <lineage>
        <taxon>Eukaryota</taxon>
        <taxon>Fungi</taxon>
        <taxon>Dikarya</taxon>
        <taxon>Basidiomycota</taxon>
        <taxon>Pucciniomycotina</taxon>
        <taxon>Microbotryomycetes</taxon>
        <taxon>Microbotryales</taxon>
        <taxon>Microbotryaceae</taxon>
        <taxon>Microbotryum</taxon>
    </lineage>
</organism>
<dbReference type="Proteomes" id="UP000249723">
    <property type="component" value="Unassembled WGS sequence"/>
</dbReference>
<evidence type="ECO:0000313" key="2">
    <source>
        <dbReference type="Proteomes" id="UP000249723"/>
    </source>
</evidence>
<sequence length="87" mass="9869">MSYQPITLDSIYQHATQVHEKRLAALVKDRHEQLASLYYAMQDKSRATSFEAGLRTLATANASNPPENHNPLMTLDKFQRDFSDATT</sequence>
<keyword evidence="2" id="KW-1185">Reference proteome</keyword>
<dbReference type="AlphaFoldDB" id="A0A2X0MVJ2"/>
<protein>
    <submittedName>
        <fullName evidence="1">BZ3500_MvSof-1268-A1-R1_Chr1-3g02418 protein</fullName>
    </submittedName>
</protein>
<name>A0A2X0MVJ2_9BASI</name>